<evidence type="ECO:0000313" key="2">
    <source>
        <dbReference type="Proteomes" id="UP000038830"/>
    </source>
</evidence>
<sequence length="69" mass="8248">MFYYIVPIFLIRIVTCLSQMTVYFWQFSYNQSPVSICDDKAVQLINADSGLHVFKVRHCWFLGTRDQHR</sequence>
<reference evidence="2" key="1">
    <citation type="journal article" date="2015" name="J. Biotechnol.">
        <title>The structure of the Cyberlindnera jadinii genome and its relation to Candida utilis analyzed by the occurrence of single nucleotide polymorphisms.</title>
        <authorList>
            <person name="Rupp O."/>
            <person name="Brinkrolf K."/>
            <person name="Buerth C."/>
            <person name="Kunigo M."/>
            <person name="Schneider J."/>
            <person name="Jaenicke S."/>
            <person name="Goesmann A."/>
            <person name="Puehler A."/>
            <person name="Jaeger K.-E."/>
            <person name="Ernst J.F."/>
        </authorList>
    </citation>
    <scope>NUCLEOTIDE SEQUENCE [LARGE SCALE GENOMIC DNA]</scope>
    <source>
        <strain evidence="2">ATCC 18201 / CBS 1600 / BCRC 20928 / JCM 3617 / NBRC 0987 / NRRL Y-1542</strain>
    </source>
</reference>
<dbReference type="AlphaFoldDB" id="A0A0H5C8S3"/>
<dbReference type="EMBL" id="CDQK01000006">
    <property type="protein sequence ID" value="CEP24442.1"/>
    <property type="molecule type" value="Genomic_DNA"/>
</dbReference>
<organism evidence="1 2">
    <name type="scientific">Cyberlindnera jadinii (strain ATCC 18201 / CBS 1600 / BCRC 20928 / JCM 3617 / NBRC 0987 / NRRL Y-1542)</name>
    <name type="common">Torula yeast</name>
    <name type="synonym">Candida utilis</name>
    <dbReference type="NCBI Taxonomy" id="983966"/>
    <lineage>
        <taxon>Eukaryota</taxon>
        <taxon>Fungi</taxon>
        <taxon>Dikarya</taxon>
        <taxon>Ascomycota</taxon>
        <taxon>Saccharomycotina</taxon>
        <taxon>Saccharomycetes</taxon>
        <taxon>Phaffomycetales</taxon>
        <taxon>Phaffomycetaceae</taxon>
        <taxon>Cyberlindnera</taxon>
    </lineage>
</organism>
<protein>
    <submittedName>
        <fullName evidence="1">Uncharacterized protein</fullName>
    </submittedName>
</protein>
<accession>A0A0H5C8S3</accession>
<proteinExistence type="predicted"/>
<gene>
    <name evidence="1" type="ORF">BN1211_5265</name>
</gene>
<name>A0A0H5C8S3_CYBJN</name>
<evidence type="ECO:0000313" key="1">
    <source>
        <dbReference type="EMBL" id="CEP24442.1"/>
    </source>
</evidence>
<dbReference type="Proteomes" id="UP000038830">
    <property type="component" value="Unassembled WGS sequence"/>
</dbReference>